<evidence type="ECO:0000313" key="2">
    <source>
        <dbReference type="Proteomes" id="UP000282551"/>
    </source>
</evidence>
<dbReference type="EMBL" id="LR134355">
    <property type="protein sequence ID" value="VEG45636.1"/>
    <property type="molecule type" value="Genomic_DNA"/>
</dbReference>
<evidence type="ECO:0000313" key="1">
    <source>
        <dbReference type="EMBL" id="VEG45636.1"/>
    </source>
</evidence>
<dbReference type="Proteomes" id="UP000282551">
    <property type="component" value="Chromosome"/>
</dbReference>
<reference evidence="1 2" key="1">
    <citation type="submission" date="2018-12" db="EMBL/GenBank/DDBJ databases">
        <authorList>
            <consortium name="Pathogen Informatics"/>
        </authorList>
    </citation>
    <scope>NUCLEOTIDE SEQUENCE [LARGE SCALE GENOMIC DNA]</scope>
    <source>
        <strain evidence="1 2">NCTC10485</strain>
    </source>
</reference>
<organism evidence="1 2">
    <name type="scientific">Mycolicibacterium chitae</name>
    <name type="common">Mycobacterium chitae</name>
    <dbReference type="NCBI Taxonomy" id="1792"/>
    <lineage>
        <taxon>Bacteria</taxon>
        <taxon>Bacillati</taxon>
        <taxon>Actinomycetota</taxon>
        <taxon>Actinomycetes</taxon>
        <taxon>Mycobacteriales</taxon>
        <taxon>Mycobacteriaceae</taxon>
        <taxon>Mycolicibacterium</taxon>
    </lineage>
</organism>
<name>A0A448HZI7_MYCCI</name>
<protein>
    <submittedName>
        <fullName evidence="1">Uncharacterized protein</fullName>
    </submittedName>
</protein>
<keyword evidence="2" id="KW-1185">Reference proteome</keyword>
<dbReference type="AlphaFoldDB" id="A0A448HZI7"/>
<sequence>MAPATQAMTATHNATLAKKCSKWSIRNGLLGSTGVNGSGIMLIPGPWS</sequence>
<accession>A0A448HZI7</accession>
<proteinExistence type="predicted"/>
<gene>
    <name evidence="1" type="ORF">NCTC10485_00692</name>
</gene>